<evidence type="ECO:0000313" key="8">
    <source>
        <dbReference type="Proteomes" id="UP000231451"/>
    </source>
</evidence>
<feature type="transmembrane region" description="Helical" evidence="6">
    <location>
        <begin position="77"/>
        <end position="98"/>
    </location>
</feature>
<proteinExistence type="predicted"/>
<name>A0A2M9HEI8_9BIFI</name>
<dbReference type="EC" id="2.7.13.3" evidence="2"/>
<evidence type="ECO:0000256" key="5">
    <source>
        <dbReference type="ARBA" id="ARBA00023012"/>
    </source>
</evidence>
<keyword evidence="5" id="KW-0902">Two-component regulatory system</keyword>
<protein>
    <recommendedName>
        <fullName evidence="2">histidine kinase</fullName>
        <ecNumber evidence="2">2.7.13.3</ecNumber>
    </recommendedName>
</protein>
<dbReference type="OrthoDB" id="227596at2"/>
<dbReference type="Proteomes" id="UP000231451">
    <property type="component" value="Unassembled WGS sequence"/>
</dbReference>
<keyword evidence="6" id="KW-1133">Transmembrane helix</keyword>
<dbReference type="InterPro" id="IPR050482">
    <property type="entry name" value="Sensor_HK_TwoCompSys"/>
</dbReference>
<dbReference type="AlphaFoldDB" id="A0A2M9HEI8"/>
<feature type="transmembrane region" description="Helical" evidence="6">
    <location>
        <begin position="195"/>
        <end position="217"/>
    </location>
</feature>
<feature type="transmembrane region" description="Helical" evidence="6">
    <location>
        <begin position="47"/>
        <end position="71"/>
    </location>
</feature>
<gene>
    <name evidence="7" type="ORF">CSQ87_06480</name>
</gene>
<keyword evidence="6" id="KW-0472">Membrane</keyword>
<organism evidence="7 8">
    <name type="scientific">Bifidobacterium simiarum</name>
    <dbReference type="NCBI Taxonomy" id="2045441"/>
    <lineage>
        <taxon>Bacteria</taxon>
        <taxon>Bacillati</taxon>
        <taxon>Actinomycetota</taxon>
        <taxon>Actinomycetes</taxon>
        <taxon>Bifidobacteriales</taxon>
        <taxon>Bifidobacteriaceae</taxon>
        <taxon>Bifidobacterium</taxon>
    </lineage>
</organism>
<dbReference type="RefSeq" id="WP_100513052.1">
    <property type="nucleotide sequence ID" value="NZ_PEBK01000005.1"/>
</dbReference>
<keyword evidence="3" id="KW-0808">Transferase</keyword>
<dbReference type="Gene3D" id="3.30.565.10">
    <property type="entry name" value="Histidine kinase-like ATPase, C-terminal domain"/>
    <property type="match status" value="1"/>
</dbReference>
<evidence type="ECO:0000256" key="4">
    <source>
        <dbReference type="ARBA" id="ARBA00022777"/>
    </source>
</evidence>
<dbReference type="InterPro" id="IPR036890">
    <property type="entry name" value="HATPase_C_sf"/>
</dbReference>
<evidence type="ECO:0000256" key="3">
    <source>
        <dbReference type="ARBA" id="ARBA00022679"/>
    </source>
</evidence>
<keyword evidence="6" id="KW-0812">Transmembrane</keyword>
<dbReference type="PANTHER" id="PTHR24421">
    <property type="entry name" value="NITRATE/NITRITE SENSOR PROTEIN NARX-RELATED"/>
    <property type="match status" value="1"/>
</dbReference>
<dbReference type="GO" id="GO:0004673">
    <property type="term" value="F:protein histidine kinase activity"/>
    <property type="evidence" value="ECO:0007669"/>
    <property type="project" value="UniProtKB-EC"/>
</dbReference>
<dbReference type="PANTHER" id="PTHR24421:SF10">
    <property type="entry name" value="NITRATE_NITRITE SENSOR PROTEIN NARQ"/>
    <property type="match status" value="1"/>
</dbReference>
<dbReference type="GO" id="GO:0000160">
    <property type="term" value="P:phosphorelay signal transduction system"/>
    <property type="evidence" value="ECO:0007669"/>
    <property type="project" value="UniProtKB-KW"/>
</dbReference>
<dbReference type="Gene3D" id="1.20.5.1930">
    <property type="match status" value="1"/>
</dbReference>
<evidence type="ECO:0000256" key="6">
    <source>
        <dbReference type="SAM" id="Phobius"/>
    </source>
</evidence>
<sequence length="490" mass="51746">MLGSIMFQIPPYPHASGSSSNQSEARAKPILSVRDGDGDIVLPARRLWSVVLIALGIVANLAHTSFAGALADDIGDAPGFLLAAIALFAGCALPFLLLHRDRNPMLVLTVNAIAAVLLPLGSLTALCSLSALVARDTDRRRLAVGTALASAALAASYVKDLLRPLGSSLWKMLFTEHDTGVGDVPARLLSPMRTIVIIAVVWGLGSVAASVLAGLYLRTRAIAQTADAKVHAERSRADTLASDLQIQRFADAVAAEAHDTLAHSLSLIAVNASAMQAQASHLASSLESSDTASDADHAEKARALAERASQIRRQAAGALDEAHSIIDMLRHPQEARIMLAPSDETALTREALYDVIDAARSAGMTLDTWIDVRDLSSLNPDIAKIAFRAVQEGLTNARRHAPEQRVSLEISASPANGVIILFSNATGFGTTAGPTQTVVDNADGDHGNHGGNGLPCLRERVERAGGTCEYGYDARNDFHLDVKLPFVSLR</sequence>
<keyword evidence="4 7" id="KW-0418">Kinase</keyword>
<keyword evidence="8" id="KW-1185">Reference proteome</keyword>
<dbReference type="EMBL" id="PEBK01000005">
    <property type="protein sequence ID" value="PJM75226.1"/>
    <property type="molecule type" value="Genomic_DNA"/>
</dbReference>
<comment type="catalytic activity">
    <reaction evidence="1">
        <text>ATP + protein L-histidine = ADP + protein N-phospho-L-histidine.</text>
        <dbReference type="EC" id="2.7.13.3"/>
    </reaction>
</comment>
<feature type="transmembrane region" description="Helical" evidence="6">
    <location>
        <begin position="105"/>
        <end position="131"/>
    </location>
</feature>
<accession>A0A2M9HEI8</accession>
<evidence type="ECO:0000313" key="7">
    <source>
        <dbReference type="EMBL" id="PJM75226.1"/>
    </source>
</evidence>
<dbReference type="SUPFAM" id="SSF55874">
    <property type="entry name" value="ATPase domain of HSP90 chaperone/DNA topoisomerase II/histidine kinase"/>
    <property type="match status" value="1"/>
</dbReference>
<feature type="transmembrane region" description="Helical" evidence="6">
    <location>
        <begin position="143"/>
        <end position="162"/>
    </location>
</feature>
<reference evidence="7 8" key="1">
    <citation type="submission" date="2017-10" db="EMBL/GenBank/DDBJ databases">
        <title>Draft genome sequences of strains TRE 1, TRE 9, TRE H and TRI 7, isolated from tamarins, belonging to four potential novel Bifidobacterium species.</title>
        <authorList>
            <person name="Mattarelli P."/>
            <person name="Modesto M."/>
            <person name="Puglisi E."/>
            <person name="Morelli L."/>
            <person name="Spezio C."/>
            <person name="Bonetti A."/>
            <person name="Sandri C."/>
        </authorList>
    </citation>
    <scope>NUCLEOTIDE SEQUENCE [LARGE SCALE GENOMIC DNA]</scope>
    <source>
        <strain evidence="8">TRI7</strain>
    </source>
</reference>
<comment type="caution">
    <text evidence="7">The sequence shown here is derived from an EMBL/GenBank/DDBJ whole genome shotgun (WGS) entry which is preliminary data.</text>
</comment>
<evidence type="ECO:0000256" key="2">
    <source>
        <dbReference type="ARBA" id="ARBA00012438"/>
    </source>
</evidence>
<evidence type="ECO:0000256" key="1">
    <source>
        <dbReference type="ARBA" id="ARBA00000085"/>
    </source>
</evidence>